<sequence length="816" mass="92124">MTNPIPETQIPDETLNPNATTEHYPQQEPPPPHTDPQFPETLSLPNPNSPNPNQDQDSTMQDSIPITLTVVDDDDDPEPGAATGGGGGTTTRRTTKRKKKGPKRTALERKSREKLQVIVETLKPIPFTPAKTLDFEKHQSLLQRLGLWDFVHVEFDSALRGDLIAQLIASYVPNYRCGYVNGVRINVNRADLGRALKLPVKKSGGGGAATVDSIDSAESIAFVEEVVYSWMLLHDDEAYIMPNDVLGWLSLIQDGNFEKVDWAGIIWFMVEKELKAPQLVSCYYASHLQHLIRTQHEELFNEGVEAVEEVVEEENDVKEEGEEEEEEEEEEGLKEVVDASGDVKMGEVDDGQVQELEEHRIELSLGQDNNVERVEMEKEQGGEEQMMDVSFEQSKEEEMPGMWLLDQKNCVGEPFLRPCHGGDVKGVEFEQLREDEGEDMQEHEEVEEVEEEEEEEEDGDEDEHEGGFHLSPKCIPMEGMSSGNGGLIQVMDAGQMPFGSGIDLRDNPVGDFLSSRDEPQMISGSSLFGNGHKRDNLGLDNHHSLNGSNKRLRGDSPWNSKPMDFEACIEQMEHWMGKARMMYATKDQACEESTMNQQLLINELQKRDNMIEHLHKAKLEETQKRQIEVYRFEKELYMMQSLVDGYRKALKETRKAFADYRASCPQGDDEPLYKDLPGSGGLVLTAVEVEREQLKKEAEERAKMRDFMIDFEKKTTDFESTWFGKFEAHMSTVESLSQRLLVLEDQVKHLNEVSATRKVSDPIESDPVEFKVSDPIESDPIESKVSDPIECNVSDPIECKVSDPIECAPTPEGETA</sequence>
<dbReference type="Gramene" id="XM_028382248.1">
    <property type="protein sequence ID" value="XP_028238049.1"/>
    <property type="gene ID" value="LOC114417145"/>
</dbReference>
<feature type="region of interest" description="Disordered" evidence="1">
    <location>
        <begin position="768"/>
        <end position="789"/>
    </location>
</feature>
<reference evidence="2 3" key="1">
    <citation type="submission" date="2018-09" db="EMBL/GenBank/DDBJ databases">
        <title>A high-quality reference genome of wild soybean provides a powerful tool to mine soybean genomes.</title>
        <authorList>
            <person name="Xie M."/>
            <person name="Chung C.Y.L."/>
            <person name="Li M.-W."/>
            <person name="Wong F.-L."/>
            <person name="Chan T.-F."/>
            <person name="Lam H.-M."/>
        </authorList>
    </citation>
    <scope>NUCLEOTIDE SEQUENCE [LARGE SCALE GENOMIC DNA]</scope>
    <source>
        <strain evidence="3">cv. W05</strain>
        <tissue evidence="2">Hypocotyl of etiolated seedlings</tissue>
    </source>
</reference>
<dbReference type="PANTHER" id="PTHR35120">
    <property type="entry name" value="HISTONE ACETYLTRANSFERASE KAT6B-LIKE"/>
    <property type="match status" value="1"/>
</dbReference>
<proteinExistence type="predicted"/>
<evidence type="ECO:0000313" key="3">
    <source>
        <dbReference type="Proteomes" id="UP000289340"/>
    </source>
</evidence>
<dbReference type="AlphaFoldDB" id="A0A445KFU7"/>
<dbReference type="EMBL" id="QZWG01000006">
    <property type="protein sequence ID" value="RZC09559.1"/>
    <property type="molecule type" value="Genomic_DNA"/>
</dbReference>
<gene>
    <name evidence="2" type="ORF">D0Y65_016063</name>
</gene>
<evidence type="ECO:0000256" key="1">
    <source>
        <dbReference type="SAM" id="MobiDB-lite"/>
    </source>
</evidence>
<protein>
    <submittedName>
        <fullName evidence="2">Uncharacterized protein</fullName>
    </submittedName>
</protein>
<feature type="region of interest" description="Disordered" evidence="1">
    <location>
        <begin position="1"/>
        <end position="111"/>
    </location>
</feature>
<comment type="caution">
    <text evidence="2">The sequence shown here is derived from an EMBL/GenBank/DDBJ whole genome shotgun (WGS) entry which is preliminary data.</text>
</comment>
<keyword evidence="3" id="KW-1185">Reference proteome</keyword>
<feature type="region of interest" description="Disordered" evidence="1">
    <location>
        <begin position="312"/>
        <end position="334"/>
    </location>
</feature>
<organism evidence="2 3">
    <name type="scientific">Glycine soja</name>
    <name type="common">Wild soybean</name>
    <dbReference type="NCBI Taxonomy" id="3848"/>
    <lineage>
        <taxon>Eukaryota</taxon>
        <taxon>Viridiplantae</taxon>
        <taxon>Streptophyta</taxon>
        <taxon>Embryophyta</taxon>
        <taxon>Tracheophyta</taxon>
        <taxon>Spermatophyta</taxon>
        <taxon>Magnoliopsida</taxon>
        <taxon>eudicotyledons</taxon>
        <taxon>Gunneridae</taxon>
        <taxon>Pentapetalae</taxon>
        <taxon>rosids</taxon>
        <taxon>fabids</taxon>
        <taxon>Fabales</taxon>
        <taxon>Fabaceae</taxon>
        <taxon>Papilionoideae</taxon>
        <taxon>50 kb inversion clade</taxon>
        <taxon>NPAAA clade</taxon>
        <taxon>indigoferoid/millettioid clade</taxon>
        <taxon>Phaseoleae</taxon>
        <taxon>Glycine</taxon>
        <taxon>Glycine subgen. Soja</taxon>
    </lineage>
</organism>
<accession>A0A445KFU7</accession>
<feature type="compositionally biased region" description="Basic residues" evidence="1">
    <location>
        <begin position="93"/>
        <end position="103"/>
    </location>
</feature>
<feature type="compositionally biased region" description="Polar residues" evidence="1">
    <location>
        <begin position="54"/>
        <end position="66"/>
    </location>
</feature>
<name>A0A445KFU7_GLYSO</name>
<feature type="region of interest" description="Disordered" evidence="1">
    <location>
        <begin position="434"/>
        <end position="470"/>
    </location>
</feature>
<dbReference type="Proteomes" id="UP000289340">
    <property type="component" value="Chromosome 6"/>
</dbReference>
<dbReference type="PANTHER" id="PTHR35120:SF2">
    <property type="entry name" value="AMINOTRANSFERASE-LIKE PLANT MOBILE DOMAIN-CONTAINING PROTEIN"/>
    <property type="match status" value="1"/>
</dbReference>
<feature type="compositionally biased region" description="Acidic residues" evidence="1">
    <location>
        <begin position="312"/>
        <end position="332"/>
    </location>
</feature>
<feature type="compositionally biased region" description="Low complexity" evidence="1">
    <location>
        <begin position="35"/>
        <end position="46"/>
    </location>
</feature>
<feature type="compositionally biased region" description="Acidic residues" evidence="1">
    <location>
        <begin position="435"/>
        <end position="464"/>
    </location>
</feature>
<evidence type="ECO:0000313" key="2">
    <source>
        <dbReference type="EMBL" id="RZC09559.1"/>
    </source>
</evidence>